<sequence>METMKDRQLLKVDLDNKNYKLIISVLKSSFEEWEDYYFALSNRQKSETEVISHIQIDQKSSFLLFELTIPIEEWEGFLRQGEIFDLVFVRKRNDEEKRTRIKSNYDHLELLQLQMNDQTIFYPGTTKMGNVSFYLTENYLHAKLDELEWTDTAILNLKGLYHYPGLSLEKIKKAEITITTDVTEEERVIPVQLNTLPNGYESYSWYDEAQEFGFSVDVDLNPYVSVEMDQFLKFYFRIEVEDGDSIKILESPRMKVNHLKKNYPLRKKMRNNDRTVRITVKPTNKAKYLSVGVADYKLHREIVRSVKQKWVQLRRSKQLLHAYKAAFFVLGRILPSHKKRIVFESFHGKQFSDNPRAIYEYMKQNNSDYDMIWSVDRRSIPHFQEKDIEFVRRFSIRWLFVMTRSKYWVTNARLPLWIPKPKHTTYLQTWHGTPLKRLATDMDEVHMPGTNAEKYKENFTKEASKWDYLISPNNYSTTIFRRAFQFDKEMIESGYPRNDYLYNSNQKGEIIRLKKDLSLPEDKKVILYAPTWRDNQFYSKGNYKFDLELDLEKLQATFGETHVIVLRMHYLVAENLDISAYEGFVYDFSKHEDIRDLYLISNLLITDYSSVFFDYANLRRPMIFFVYDIEDYRDNLRGFYFDFETKAPGPLVKTTDEIIEEIKKVEVEFSPSEVYEEFYQRFCYLEDGNASKRVIDKVFQSR</sequence>
<evidence type="ECO:0000256" key="4">
    <source>
        <dbReference type="ARBA" id="ARBA00022679"/>
    </source>
</evidence>
<dbReference type="InterPro" id="IPR043149">
    <property type="entry name" value="TagF_N"/>
</dbReference>
<dbReference type="GO" id="GO:0047355">
    <property type="term" value="F:CDP-glycerol glycerophosphotransferase activity"/>
    <property type="evidence" value="ECO:0007669"/>
    <property type="project" value="InterPro"/>
</dbReference>
<proteinExistence type="inferred from homology"/>
<keyword evidence="4 7" id="KW-0808">Transferase</keyword>
<comment type="caution">
    <text evidence="7">The sequence shown here is derived from an EMBL/GenBank/DDBJ whole genome shotgun (WGS) entry which is preliminary data.</text>
</comment>
<gene>
    <name evidence="7" type="ORF">GMD78_02995</name>
</gene>
<protein>
    <submittedName>
        <fullName evidence="7">CDP-glycerol glycerophosphotransferase family protein</fullName>
    </submittedName>
</protein>
<keyword evidence="3" id="KW-1003">Cell membrane</keyword>
<evidence type="ECO:0000256" key="5">
    <source>
        <dbReference type="ARBA" id="ARBA00022944"/>
    </source>
</evidence>
<dbReference type="RefSeq" id="WP_155667024.1">
    <property type="nucleotide sequence ID" value="NZ_WOCA01000002.1"/>
</dbReference>
<dbReference type="GO" id="GO:0005886">
    <property type="term" value="C:plasma membrane"/>
    <property type="evidence" value="ECO:0007669"/>
    <property type="project" value="UniProtKB-SubCell"/>
</dbReference>
<dbReference type="GO" id="GO:0019350">
    <property type="term" value="P:teichoic acid biosynthetic process"/>
    <property type="evidence" value="ECO:0007669"/>
    <property type="project" value="UniProtKB-KW"/>
</dbReference>
<dbReference type="InterPro" id="IPR043148">
    <property type="entry name" value="TagF_C"/>
</dbReference>
<dbReference type="EMBL" id="WOCA01000002">
    <property type="protein sequence ID" value="MUK87367.1"/>
    <property type="molecule type" value="Genomic_DNA"/>
</dbReference>
<comment type="similarity">
    <text evidence="2">Belongs to the CDP-glycerol glycerophosphotransferase family.</text>
</comment>
<keyword evidence="8" id="KW-1185">Reference proteome</keyword>
<dbReference type="Proteomes" id="UP000469125">
    <property type="component" value="Unassembled WGS sequence"/>
</dbReference>
<dbReference type="Gene3D" id="3.40.50.12580">
    <property type="match status" value="1"/>
</dbReference>
<evidence type="ECO:0000256" key="3">
    <source>
        <dbReference type="ARBA" id="ARBA00022475"/>
    </source>
</evidence>
<organism evidence="7 8">
    <name type="scientific">Ornithinibacillus caprae</name>
    <dbReference type="NCBI Taxonomy" id="2678566"/>
    <lineage>
        <taxon>Bacteria</taxon>
        <taxon>Bacillati</taxon>
        <taxon>Bacillota</taxon>
        <taxon>Bacilli</taxon>
        <taxon>Bacillales</taxon>
        <taxon>Bacillaceae</taxon>
        <taxon>Ornithinibacillus</taxon>
    </lineage>
</organism>
<dbReference type="Pfam" id="PF04464">
    <property type="entry name" value="Glyphos_transf"/>
    <property type="match status" value="1"/>
</dbReference>
<keyword evidence="5" id="KW-0777">Teichoic acid biosynthesis</keyword>
<dbReference type="PANTHER" id="PTHR37316:SF3">
    <property type="entry name" value="TEICHOIC ACID GLYCEROL-PHOSPHATE TRANSFERASE"/>
    <property type="match status" value="1"/>
</dbReference>
<dbReference type="SUPFAM" id="SSF53756">
    <property type="entry name" value="UDP-Glycosyltransferase/glycogen phosphorylase"/>
    <property type="match status" value="1"/>
</dbReference>
<keyword evidence="6" id="KW-0472">Membrane</keyword>
<evidence type="ECO:0000256" key="1">
    <source>
        <dbReference type="ARBA" id="ARBA00004202"/>
    </source>
</evidence>
<evidence type="ECO:0000313" key="7">
    <source>
        <dbReference type="EMBL" id="MUK87367.1"/>
    </source>
</evidence>
<dbReference type="Gene3D" id="3.40.50.11820">
    <property type="match status" value="1"/>
</dbReference>
<comment type="subcellular location">
    <subcellularLocation>
        <location evidence="1">Cell membrane</location>
        <topology evidence="1">Peripheral membrane protein</topology>
    </subcellularLocation>
</comment>
<name>A0A6N8FH24_9BACI</name>
<dbReference type="PANTHER" id="PTHR37316">
    <property type="entry name" value="TEICHOIC ACID GLYCEROL-PHOSPHATE PRIMASE"/>
    <property type="match status" value="1"/>
</dbReference>
<reference evidence="7 8" key="1">
    <citation type="submission" date="2019-11" db="EMBL/GenBank/DDBJ databases">
        <authorList>
            <person name="Li X."/>
        </authorList>
    </citation>
    <scope>NUCLEOTIDE SEQUENCE [LARGE SCALE GENOMIC DNA]</scope>
    <source>
        <strain evidence="7 8">L9</strain>
    </source>
</reference>
<accession>A0A6N8FH24</accession>
<dbReference type="InterPro" id="IPR051612">
    <property type="entry name" value="Teichoic_Acid_Biosynth"/>
</dbReference>
<evidence type="ECO:0000256" key="2">
    <source>
        <dbReference type="ARBA" id="ARBA00010488"/>
    </source>
</evidence>
<evidence type="ECO:0000256" key="6">
    <source>
        <dbReference type="ARBA" id="ARBA00023136"/>
    </source>
</evidence>
<dbReference type="AlphaFoldDB" id="A0A6N8FH24"/>
<dbReference type="InterPro" id="IPR007554">
    <property type="entry name" value="Glycerophosphate_synth"/>
</dbReference>
<evidence type="ECO:0000313" key="8">
    <source>
        <dbReference type="Proteomes" id="UP000469125"/>
    </source>
</evidence>